<comment type="subunit">
    <text evidence="10">Heterotetramer composed of ParC and ParE.</text>
</comment>
<dbReference type="InterPro" id="IPR011557">
    <property type="entry name" value="GyrB"/>
</dbReference>
<comment type="subcellular location">
    <subcellularLocation>
        <location evidence="11">Cytoplasm</location>
    </subcellularLocation>
</comment>
<dbReference type="InterPro" id="IPR006171">
    <property type="entry name" value="TOPRIM_dom"/>
</dbReference>
<evidence type="ECO:0000256" key="3">
    <source>
        <dbReference type="ARBA" id="ARBA00022723"/>
    </source>
</evidence>
<keyword evidence="4 11" id="KW-0547">Nucleotide-binding</keyword>
<feature type="domain" description="Toprim" evidence="12">
    <location>
        <begin position="424"/>
        <end position="538"/>
    </location>
</feature>
<evidence type="ECO:0000256" key="10">
    <source>
        <dbReference type="ARBA" id="ARBA00063644"/>
    </source>
</evidence>
<keyword evidence="7 11" id="KW-0799">Topoisomerase</keyword>
<dbReference type="PROSITE" id="PS50880">
    <property type="entry name" value="TOPRIM"/>
    <property type="match status" value="1"/>
</dbReference>
<dbReference type="GO" id="GO:0005694">
    <property type="term" value="C:chromosome"/>
    <property type="evidence" value="ECO:0007669"/>
    <property type="project" value="InterPro"/>
</dbReference>
<dbReference type="RefSeq" id="WP_227888709.1">
    <property type="nucleotide sequence ID" value="NZ_CP107027.1"/>
</dbReference>
<keyword evidence="9 11" id="KW-0413">Isomerase</keyword>
<comment type="function">
    <text evidence="11">A type II topoisomerase that negatively supercoils closed circular double-stranded (ds) DNA in an ATP-dependent manner to modulate DNA topology and maintain chromosomes in an underwound state. Negative supercoiling favors strand separation, and DNA replication, transcription, recombination and repair, all of which involve strand separation. Also able to catalyze the interconversion of other topological isomers of dsDNA rings, including catenanes and knotted rings. Type II topoisomerases break and join 2 DNA strands simultaneously in an ATP-dependent manner.</text>
</comment>
<dbReference type="SUPFAM" id="SSF56719">
    <property type="entry name" value="Type II DNA topoisomerase"/>
    <property type="match status" value="1"/>
</dbReference>
<dbReference type="InterPro" id="IPR000565">
    <property type="entry name" value="Topo_IIA_B"/>
</dbReference>
<dbReference type="InterPro" id="IPR018522">
    <property type="entry name" value="TopoIIA_CS"/>
</dbReference>
<dbReference type="FunFam" id="3.40.50.670:FF:000002">
    <property type="entry name" value="DNA gyrase subunit B"/>
    <property type="match status" value="1"/>
</dbReference>
<evidence type="ECO:0000256" key="7">
    <source>
        <dbReference type="ARBA" id="ARBA00023029"/>
    </source>
</evidence>
<evidence type="ECO:0000256" key="4">
    <source>
        <dbReference type="ARBA" id="ARBA00022741"/>
    </source>
</evidence>
<comment type="catalytic activity">
    <reaction evidence="1 11">
        <text>ATP-dependent breakage, passage and rejoining of double-stranded DNA.</text>
        <dbReference type="EC" id="5.6.2.2"/>
    </reaction>
</comment>
<dbReference type="InterPro" id="IPR034160">
    <property type="entry name" value="TOPRIM_GyrB"/>
</dbReference>
<dbReference type="CDD" id="cd03366">
    <property type="entry name" value="TOPRIM_TopoIIA_GyrB"/>
    <property type="match status" value="1"/>
</dbReference>
<dbReference type="NCBIfam" id="NF004189">
    <property type="entry name" value="PRK05644.1"/>
    <property type="match status" value="1"/>
</dbReference>
<keyword evidence="3 11" id="KW-0479">Metal-binding</keyword>
<keyword evidence="8" id="KW-0238">DNA-binding</keyword>
<dbReference type="Gene3D" id="3.30.230.10">
    <property type="match status" value="1"/>
</dbReference>
<dbReference type="CDD" id="cd00822">
    <property type="entry name" value="TopoII_Trans_DNA_gyrase"/>
    <property type="match status" value="1"/>
</dbReference>
<dbReference type="InterPro" id="IPR003594">
    <property type="entry name" value="HATPase_dom"/>
</dbReference>
<comment type="similarity">
    <text evidence="2 11">Belongs to the type II topoisomerase GyrB family.</text>
</comment>
<feature type="binding site" evidence="11">
    <location>
        <position position="503"/>
    </location>
    <ligand>
        <name>Mg(2+)</name>
        <dbReference type="ChEBI" id="CHEBI:18420"/>
        <label>2</label>
    </ligand>
</feature>
<protein>
    <recommendedName>
        <fullName evidence="11">DNA gyrase subunit B</fullName>
        <ecNumber evidence="11">5.6.2.2</ecNumber>
    </recommendedName>
</protein>
<dbReference type="GO" id="GO:0034335">
    <property type="term" value="F:DNA negative supercoiling activity"/>
    <property type="evidence" value="ECO:0007669"/>
    <property type="project" value="UniProtKB-ARBA"/>
</dbReference>
<name>A0AA46PN74_CYTFI</name>
<dbReference type="GO" id="GO:0003677">
    <property type="term" value="F:DNA binding"/>
    <property type="evidence" value="ECO:0007669"/>
    <property type="project" value="UniProtKB-KW"/>
</dbReference>
<keyword evidence="5 11" id="KW-0067">ATP-binding</keyword>
<dbReference type="CDD" id="cd16928">
    <property type="entry name" value="HATPase_GyrB-like"/>
    <property type="match status" value="1"/>
</dbReference>
<dbReference type="GO" id="GO:0006261">
    <property type="term" value="P:DNA-templated DNA replication"/>
    <property type="evidence" value="ECO:0007669"/>
    <property type="project" value="UniProtKB-UniRule"/>
</dbReference>
<dbReference type="InterPro" id="IPR036890">
    <property type="entry name" value="HATPase_C_sf"/>
</dbReference>
<dbReference type="PANTHER" id="PTHR45866">
    <property type="entry name" value="DNA GYRASE/TOPOISOMERASE SUBUNIT B"/>
    <property type="match status" value="1"/>
</dbReference>
<evidence type="ECO:0000256" key="2">
    <source>
        <dbReference type="ARBA" id="ARBA00010708"/>
    </source>
</evidence>
<organism evidence="13 14">
    <name type="scientific">Cytobacillus firmus</name>
    <name type="common">Bacillus firmus</name>
    <dbReference type="NCBI Taxonomy" id="1399"/>
    <lineage>
        <taxon>Bacteria</taxon>
        <taxon>Bacillati</taxon>
        <taxon>Bacillota</taxon>
        <taxon>Bacilli</taxon>
        <taxon>Bacillales</taxon>
        <taxon>Bacillaceae</taxon>
        <taxon>Cytobacillus</taxon>
    </lineage>
</organism>
<sequence length="640" mass="71490">MEQKAVQEQSYDENQIQVLEGLEAVRKRPGMYIGSTSAKGLHHLVWEIVDNSIDEALAGYCSEINVIIEKDNSITVVDNGRGIPVGIHEKMGRPAVEVIMTVLHAGGKFGGGGYKVSGGLHGVGASVVNALSTELEVFVHRDGKKHYQKFERGVPSADLEVIGETDHTGTTIHFKPDSEIFTETLEYDYETLANRIRELAFLNRGLTITIEDKRVENKKNEYMYEGGIKSYVEHLNRTKEVLHEEPIYIEGEREGITVEVSIQYNDGYTSNIYSFANNINTYEGGTHESGFKTALTRVINDYARKSGLFKDSDANLSGEDVREGLTAIVSVKHPDPQFEGQTKTKLGNSEVRTATDTIFAEALEKFLLENPSVAKKIVEKGLMAARARLAAKKARELTRRKSALEVSSLPGKLADCSSKDASISELYIVEGDSAGGSAKQGRDRHFQAILPLRGKILNVEKARLDRILSNNEVRAMITAAGTGIGEDFDIAKARYHKIVIMTDADVDGAHIRTLLLTFFYRYMRQILEAGYIYIAQPPLYKVQQGKKIEYAYNERQLEQVMSTMSSQPKPNVQRYKGLGEMNPGQLWETTMNPETRTLLQVSLEDAIEADETFEILMGDKVEPRRNFIEENAQYVKNLDI</sequence>
<evidence type="ECO:0000313" key="13">
    <source>
        <dbReference type="EMBL" id="UYG93462.1"/>
    </source>
</evidence>
<dbReference type="SMART" id="SM00387">
    <property type="entry name" value="HATPase_c"/>
    <property type="match status" value="1"/>
</dbReference>
<dbReference type="GO" id="GO:0005737">
    <property type="term" value="C:cytoplasm"/>
    <property type="evidence" value="ECO:0007669"/>
    <property type="project" value="UniProtKB-SubCell"/>
</dbReference>
<evidence type="ECO:0000256" key="1">
    <source>
        <dbReference type="ARBA" id="ARBA00000185"/>
    </source>
</evidence>
<comment type="subunit">
    <text evidence="11">Heterotetramer, composed of two GyrA and two GyrB chains. In the heterotetramer, GyrA contains the active site tyrosine that forms a transient covalent intermediate with DNA, while GyrB binds cofactors and catalyzes ATP hydrolysis.</text>
</comment>
<keyword evidence="6 11" id="KW-0460">Magnesium</keyword>
<dbReference type="SUPFAM" id="SSF55874">
    <property type="entry name" value="ATPase domain of HSP90 chaperone/DNA topoisomerase II/histidine kinase"/>
    <property type="match status" value="1"/>
</dbReference>
<dbReference type="Gene3D" id="3.30.565.10">
    <property type="entry name" value="Histidine kinase-like ATPase, C-terminal domain"/>
    <property type="match status" value="1"/>
</dbReference>
<dbReference type="InterPro" id="IPR002288">
    <property type="entry name" value="DNA_gyrase_B_C"/>
</dbReference>
<dbReference type="InterPro" id="IPR001241">
    <property type="entry name" value="Topo_IIA"/>
</dbReference>
<evidence type="ECO:0000256" key="11">
    <source>
        <dbReference type="HAMAP-Rule" id="MF_01898"/>
    </source>
</evidence>
<comment type="cofactor">
    <cofactor evidence="11">
        <name>Mg(2+)</name>
        <dbReference type="ChEBI" id="CHEBI:18420"/>
    </cofactor>
    <cofactor evidence="11">
        <name>Mn(2+)</name>
        <dbReference type="ChEBI" id="CHEBI:29035"/>
    </cofactor>
    <cofactor evidence="11">
        <name>Ca(2+)</name>
        <dbReference type="ChEBI" id="CHEBI:29108"/>
    </cofactor>
    <text evidence="11">Binds two Mg(2+) per subunit. The magnesium ions form salt bridges with both the protein and the DNA. Can also accept other divalent metal cations, such as Mn(2+) or Ca(2+).</text>
</comment>
<feature type="binding site" evidence="11">
    <location>
        <position position="505"/>
    </location>
    <ligand>
        <name>Mg(2+)</name>
        <dbReference type="ChEBI" id="CHEBI:18420"/>
        <label>2</label>
    </ligand>
</feature>
<dbReference type="Proteomes" id="UP001163104">
    <property type="component" value="Chromosome"/>
</dbReference>
<dbReference type="FunFam" id="3.30.230.10:FF:000005">
    <property type="entry name" value="DNA gyrase subunit B"/>
    <property type="match status" value="1"/>
</dbReference>
<dbReference type="PROSITE" id="PS00177">
    <property type="entry name" value="TOPOISOMERASE_II"/>
    <property type="match status" value="1"/>
</dbReference>
<dbReference type="FunFam" id="3.30.565.10:FF:000002">
    <property type="entry name" value="DNA gyrase subunit B"/>
    <property type="match status" value="1"/>
</dbReference>
<dbReference type="NCBIfam" id="NF011501">
    <property type="entry name" value="PRK14939.1"/>
    <property type="match status" value="1"/>
</dbReference>
<dbReference type="HAMAP" id="MF_01898">
    <property type="entry name" value="GyrB"/>
    <property type="match status" value="1"/>
</dbReference>
<evidence type="ECO:0000256" key="9">
    <source>
        <dbReference type="ARBA" id="ARBA00023235"/>
    </source>
</evidence>
<feature type="site" description="Interaction with DNA" evidence="11">
    <location>
        <position position="455"/>
    </location>
</feature>
<evidence type="ECO:0000313" key="14">
    <source>
        <dbReference type="Proteomes" id="UP001163104"/>
    </source>
</evidence>
<dbReference type="GO" id="GO:0046872">
    <property type="term" value="F:metal ion binding"/>
    <property type="evidence" value="ECO:0007669"/>
    <property type="project" value="UniProtKB-KW"/>
</dbReference>
<dbReference type="PANTHER" id="PTHR45866:SF1">
    <property type="entry name" value="DNA GYRASE SUBUNIT B, MITOCHONDRIAL"/>
    <property type="match status" value="1"/>
</dbReference>
<dbReference type="AlphaFoldDB" id="A0AA46PN74"/>
<dbReference type="GO" id="GO:0006265">
    <property type="term" value="P:DNA topological change"/>
    <property type="evidence" value="ECO:0007669"/>
    <property type="project" value="UniProtKB-UniRule"/>
</dbReference>
<dbReference type="PRINTS" id="PR01159">
    <property type="entry name" value="DNAGYRASEB"/>
</dbReference>
<dbReference type="InterPro" id="IPR020568">
    <property type="entry name" value="Ribosomal_Su5_D2-typ_SF"/>
</dbReference>
<proteinExistence type="inferred from homology"/>
<evidence type="ECO:0000256" key="8">
    <source>
        <dbReference type="ARBA" id="ARBA00023125"/>
    </source>
</evidence>
<dbReference type="InterPro" id="IPR013506">
    <property type="entry name" value="Topo_IIA_bsu_dom2"/>
</dbReference>
<dbReference type="NCBIfam" id="TIGR01059">
    <property type="entry name" value="gyrB"/>
    <property type="match status" value="1"/>
</dbReference>
<dbReference type="Pfam" id="PF00204">
    <property type="entry name" value="DNA_gyraseB"/>
    <property type="match status" value="1"/>
</dbReference>
<evidence type="ECO:0000256" key="6">
    <source>
        <dbReference type="ARBA" id="ARBA00022842"/>
    </source>
</evidence>
<dbReference type="SUPFAM" id="SSF54211">
    <property type="entry name" value="Ribosomal protein S5 domain 2-like"/>
    <property type="match status" value="1"/>
</dbReference>
<dbReference type="Gene3D" id="3.40.50.670">
    <property type="match status" value="1"/>
</dbReference>
<feature type="site" description="Interaction with DNA" evidence="11">
    <location>
        <position position="458"/>
    </location>
</feature>
<reference evidence="13" key="1">
    <citation type="submission" date="2022-10" db="EMBL/GenBank/DDBJ databases">
        <title>Mechanism of multi-heavy metal repair in Cytobacillus Firmus M7.</title>
        <authorList>
            <person name="Li X."/>
            <person name="Yu C."/>
        </authorList>
    </citation>
    <scope>NUCLEOTIDE SEQUENCE</scope>
    <source>
        <strain evidence="13">M7</strain>
    </source>
</reference>
<feature type="binding site" evidence="11">
    <location>
        <position position="503"/>
    </location>
    <ligand>
        <name>Mg(2+)</name>
        <dbReference type="ChEBI" id="CHEBI:18420"/>
        <label>1</label>
        <note>catalytic</note>
    </ligand>
</feature>
<accession>A0AA46PN74</accession>
<keyword evidence="11" id="KW-0963">Cytoplasm</keyword>
<evidence type="ECO:0000259" key="12">
    <source>
        <dbReference type="PROSITE" id="PS50880"/>
    </source>
</evidence>
<dbReference type="InterPro" id="IPR013759">
    <property type="entry name" value="Topo_IIA_B_C"/>
</dbReference>
<dbReference type="InterPro" id="IPR014721">
    <property type="entry name" value="Ribsml_uS5_D2-typ_fold_subgr"/>
</dbReference>
<dbReference type="EC" id="5.6.2.2" evidence="11"/>
<feature type="binding site" evidence="11">
    <location>
        <position position="430"/>
    </location>
    <ligand>
        <name>Mg(2+)</name>
        <dbReference type="ChEBI" id="CHEBI:18420"/>
        <label>1</label>
        <note>catalytic</note>
    </ligand>
</feature>
<comment type="miscellaneous">
    <text evidence="11">Few gyrases are as efficient as E.coli at forming negative supercoils. Not all organisms have 2 type II topoisomerases; in organisms with a single type II topoisomerase this enzyme also has to decatenate newly replicated chromosomes.</text>
</comment>
<dbReference type="Pfam" id="PF01751">
    <property type="entry name" value="Toprim"/>
    <property type="match status" value="1"/>
</dbReference>
<gene>
    <name evidence="11 13" type="primary">gyrB</name>
    <name evidence="13" type="ORF">OD459_14675</name>
</gene>
<dbReference type="Pfam" id="PF00986">
    <property type="entry name" value="DNA_gyraseB_C"/>
    <property type="match status" value="1"/>
</dbReference>
<dbReference type="Pfam" id="PF02518">
    <property type="entry name" value="HATPase_c"/>
    <property type="match status" value="1"/>
</dbReference>
<dbReference type="EMBL" id="CP107027">
    <property type="protein sequence ID" value="UYG93462.1"/>
    <property type="molecule type" value="Genomic_DNA"/>
</dbReference>
<dbReference type="GO" id="GO:0005524">
    <property type="term" value="F:ATP binding"/>
    <property type="evidence" value="ECO:0007669"/>
    <property type="project" value="UniProtKB-UniRule"/>
</dbReference>
<dbReference type="SMART" id="SM00433">
    <property type="entry name" value="TOP2c"/>
    <property type="match status" value="1"/>
</dbReference>
<dbReference type="PRINTS" id="PR00418">
    <property type="entry name" value="TPI2FAMILY"/>
</dbReference>
<evidence type="ECO:0000256" key="5">
    <source>
        <dbReference type="ARBA" id="ARBA00022840"/>
    </source>
</evidence>
<dbReference type="InterPro" id="IPR013760">
    <property type="entry name" value="Topo_IIA-like_dom_sf"/>
</dbReference>